<dbReference type="RefSeq" id="WP_069708761.1">
    <property type="nucleotide sequence ID" value="NZ_CP017075.1"/>
</dbReference>
<keyword evidence="8" id="KW-1185">Reference proteome</keyword>
<evidence type="ECO:0000256" key="2">
    <source>
        <dbReference type="ARBA" id="ARBA00022692"/>
    </source>
</evidence>
<evidence type="ECO:0000313" key="7">
    <source>
        <dbReference type="EMBL" id="AOR77859.1"/>
    </source>
</evidence>
<evidence type="ECO:0000256" key="1">
    <source>
        <dbReference type="ARBA" id="ARBA00004141"/>
    </source>
</evidence>
<dbReference type="InterPro" id="IPR010432">
    <property type="entry name" value="RDD"/>
</dbReference>
<gene>
    <name evidence="7" type="ORF">BES08_14690</name>
</gene>
<dbReference type="PANTHER" id="PTHR38480:SF1">
    <property type="entry name" value="SLR0254 PROTEIN"/>
    <property type="match status" value="1"/>
</dbReference>
<comment type="subcellular location">
    <subcellularLocation>
        <location evidence="1">Membrane</location>
        <topology evidence="1">Multi-pass membrane protein</topology>
    </subcellularLocation>
</comment>
<dbReference type="Pfam" id="PF06271">
    <property type="entry name" value="RDD"/>
    <property type="match status" value="1"/>
</dbReference>
<dbReference type="KEGG" id="nre:BES08_14690"/>
<feature type="transmembrane region" description="Helical" evidence="5">
    <location>
        <begin position="79"/>
        <end position="101"/>
    </location>
</feature>
<dbReference type="AlphaFoldDB" id="A0A1D8A6W7"/>
<accession>A0A1D8A6W7</accession>
<evidence type="ECO:0000256" key="4">
    <source>
        <dbReference type="ARBA" id="ARBA00023136"/>
    </source>
</evidence>
<dbReference type="EMBL" id="CP017075">
    <property type="protein sequence ID" value="AOR77859.1"/>
    <property type="molecule type" value="Genomic_DNA"/>
</dbReference>
<feature type="domain" description="RDD" evidence="6">
    <location>
        <begin position="28"/>
        <end position="191"/>
    </location>
</feature>
<evidence type="ECO:0000259" key="6">
    <source>
        <dbReference type="Pfam" id="PF06271"/>
    </source>
</evidence>
<dbReference type="Proteomes" id="UP000094626">
    <property type="component" value="Chromosome"/>
</dbReference>
<keyword evidence="2 5" id="KW-0812">Transmembrane</keyword>
<feature type="transmembrane region" description="Helical" evidence="5">
    <location>
        <begin position="160"/>
        <end position="178"/>
    </location>
</feature>
<organism evidence="7 8">
    <name type="scientific">Novosphingobium resinovorum</name>
    <dbReference type="NCBI Taxonomy" id="158500"/>
    <lineage>
        <taxon>Bacteria</taxon>
        <taxon>Pseudomonadati</taxon>
        <taxon>Pseudomonadota</taxon>
        <taxon>Alphaproteobacteria</taxon>
        <taxon>Sphingomonadales</taxon>
        <taxon>Sphingomonadaceae</taxon>
        <taxon>Novosphingobium</taxon>
    </lineage>
</organism>
<protein>
    <recommendedName>
        <fullName evidence="6">RDD domain-containing protein</fullName>
    </recommendedName>
</protein>
<name>A0A1D8A6W7_9SPHN</name>
<proteinExistence type="predicted"/>
<sequence length="301" mass="33224">MKRRINRARSGKQRVLVTPEGIALPVTVAGRGARVGALILDLLIIVMLIIGTSIALMQVAGGAAQIAQAVDGKGAGAQVLQFLIVVWIVAMFLLRNAYFLYFELGPRGATPGKRMTGIRIAARDGGRLTAEMVIARNLLRDIEMFLPIPLIAMAGPDNGMAWLAAAGWLAIFLLFPLFNRDALRAGDVIAGSWVLERPKQKLEAAMTTSEAPVAERFQFRFEEHELAVYGEFELQALERVLREDRTDAVETVYQTIAEKIGRNDGWGAERRFLSDYYTQLRARLEAGMRMGRRKADKHSGG</sequence>
<evidence type="ECO:0000256" key="5">
    <source>
        <dbReference type="SAM" id="Phobius"/>
    </source>
</evidence>
<dbReference type="OrthoDB" id="9787732at2"/>
<keyword evidence="4 5" id="KW-0472">Membrane</keyword>
<evidence type="ECO:0000313" key="8">
    <source>
        <dbReference type="Proteomes" id="UP000094626"/>
    </source>
</evidence>
<dbReference type="GO" id="GO:0016020">
    <property type="term" value="C:membrane"/>
    <property type="evidence" value="ECO:0007669"/>
    <property type="project" value="UniProtKB-SubCell"/>
</dbReference>
<reference evidence="8" key="1">
    <citation type="journal article" date="2017" name="J. Biotechnol.">
        <title>Complete genome sequence of Novosphingobium resinovorum SA1, a versatile xenobiotic-degrading bacterium capable of utilizing sulfanilic acid.</title>
        <authorList>
            <person name="Hegedus B."/>
            <person name="Kos P.B."/>
            <person name="Balint B."/>
            <person name="Maroti G."/>
            <person name="Gan H.M."/>
            <person name="Perei K."/>
            <person name="Rakhely G."/>
        </authorList>
    </citation>
    <scope>NUCLEOTIDE SEQUENCE [LARGE SCALE GENOMIC DNA]</scope>
    <source>
        <strain evidence="8">SA1</strain>
    </source>
</reference>
<feature type="transmembrane region" description="Helical" evidence="5">
    <location>
        <begin position="38"/>
        <end position="59"/>
    </location>
</feature>
<evidence type="ECO:0000256" key="3">
    <source>
        <dbReference type="ARBA" id="ARBA00022989"/>
    </source>
</evidence>
<dbReference type="PANTHER" id="PTHR38480">
    <property type="entry name" value="SLR0254 PROTEIN"/>
    <property type="match status" value="1"/>
</dbReference>
<keyword evidence="3 5" id="KW-1133">Transmembrane helix</keyword>